<accession>A0ABR2CV69</accession>
<feature type="region of interest" description="Disordered" evidence="1">
    <location>
        <begin position="1"/>
        <end position="39"/>
    </location>
</feature>
<protein>
    <submittedName>
        <fullName evidence="2">Uncharacterized protein</fullName>
    </submittedName>
</protein>
<keyword evidence="3" id="KW-1185">Reference proteome</keyword>
<proteinExistence type="predicted"/>
<dbReference type="EMBL" id="JBBPBM010000042">
    <property type="protein sequence ID" value="KAK8523696.1"/>
    <property type="molecule type" value="Genomic_DNA"/>
</dbReference>
<dbReference type="Proteomes" id="UP001472677">
    <property type="component" value="Unassembled WGS sequence"/>
</dbReference>
<feature type="compositionally biased region" description="Gly residues" evidence="1">
    <location>
        <begin position="1"/>
        <end position="10"/>
    </location>
</feature>
<organism evidence="2 3">
    <name type="scientific">Hibiscus sabdariffa</name>
    <name type="common">roselle</name>
    <dbReference type="NCBI Taxonomy" id="183260"/>
    <lineage>
        <taxon>Eukaryota</taxon>
        <taxon>Viridiplantae</taxon>
        <taxon>Streptophyta</taxon>
        <taxon>Embryophyta</taxon>
        <taxon>Tracheophyta</taxon>
        <taxon>Spermatophyta</taxon>
        <taxon>Magnoliopsida</taxon>
        <taxon>eudicotyledons</taxon>
        <taxon>Gunneridae</taxon>
        <taxon>Pentapetalae</taxon>
        <taxon>rosids</taxon>
        <taxon>malvids</taxon>
        <taxon>Malvales</taxon>
        <taxon>Malvaceae</taxon>
        <taxon>Malvoideae</taxon>
        <taxon>Hibiscus</taxon>
    </lineage>
</organism>
<comment type="caution">
    <text evidence="2">The sequence shown here is derived from an EMBL/GenBank/DDBJ whole genome shotgun (WGS) entry which is preliminary data.</text>
</comment>
<evidence type="ECO:0000256" key="1">
    <source>
        <dbReference type="SAM" id="MobiDB-lite"/>
    </source>
</evidence>
<reference evidence="2 3" key="1">
    <citation type="journal article" date="2024" name="G3 (Bethesda)">
        <title>Genome assembly of Hibiscus sabdariffa L. provides insights into metabolisms of medicinal natural products.</title>
        <authorList>
            <person name="Kim T."/>
        </authorList>
    </citation>
    <scope>NUCLEOTIDE SEQUENCE [LARGE SCALE GENOMIC DNA]</scope>
    <source>
        <strain evidence="2">TK-2024</strain>
        <tissue evidence="2">Old leaves</tissue>
    </source>
</reference>
<evidence type="ECO:0000313" key="2">
    <source>
        <dbReference type="EMBL" id="KAK8523696.1"/>
    </source>
</evidence>
<gene>
    <name evidence="2" type="ORF">V6N12_013781</name>
</gene>
<sequence length="94" mass="9814">MPLGAGGKDTIGGRKTPSGATPAHHVRTQGPSVREEGPLGCYPAHHMLEERPPSCATPAHHVREGSPWVATVGVLKKSVPISDISVSTGREQGF</sequence>
<evidence type="ECO:0000313" key="3">
    <source>
        <dbReference type="Proteomes" id="UP001472677"/>
    </source>
</evidence>
<name>A0ABR2CV69_9ROSI</name>